<dbReference type="GO" id="GO:0016872">
    <property type="term" value="F:intramolecular lyase activity"/>
    <property type="evidence" value="ECO:0007669"/>
    <property type="project" value="InterPro"/>
</dbReference>
<sequence>MLPILCVLWVVAGIEGVSGPLNHNHHSDSVVVIVMPPLEDMSAKVLPGLLTEPIEIDGLVVKGMSDEDDVMEHVAAIRLQECTLSTDDFMMEPRTGSKFPMSLSPVGYKEGLNDNSFNQVLAGVGVRSVSFIRLSLLKIYAFGFYVKPQCLRTQLGAKYGGVPPEELKFQSSFYEDVLRHELDMTVRLIVHHKRVRIGLVKSTFETALRNRLKKMKSNDDEGLQVFGSYFAEDLSLPAGTVIDFHWQPGGQFHTKVGDRFMGTIRSLDFCRAFFDIYIGEPPVCHKAKQDIGLRLGHMLCDCS</sequence>
<dbReference type="AlphaFoldDB" id="A0A9D4ZAG1"/>
<dbReference type="InterPro" id="IPR016087">
    <property type="entry name" value="Chalcone_isomerase"/>
</dbReference>
<protein>
    <recommendedName>
        <fullName evidence="3">Chalcone isomerase domain-containing protein</fullName>
    </recommendedName>
</protein>
<accession>A0A9D4ZAG1</accession>
<comment type="caution">
    <text evidence="4">The sequence shown here is derived from an EMBL/GenBank/DDBJ whole genome shotgun (WGS) entry which is preliminary data.</text>
</comment>
<feature type="domain" description="Chalcone isomerase" evidence="3">
    <location>
        <begin position="121"/>
        <end position="291"/>
    </location>
</feature>
<evidence type="ECO:0000313" key="4">
    <source>
        <dbReference type="EMBL" id="KAI5068258.1"/>
    </source>
</evidence>
<dbReference type="Gene3D" id="1.10.890.20">
    <property type="match status" value="1"/>
</dbReference>
<reference evidence="4" key="1">
    <citation type="submission" date="2021-01" db="EMBL/GenBank/DDBJ databases">
        <title>Adiantum capillus-veneris genome.</title>
        <authorList>
            <person name="Fang Y."/>
            <person name="Liao Q."/>
        </authorList>
    </citation>
    <scope>NUCLEOTIDE SEQUENCE</scope>
    <source>
        <strain evidence="4">H3</strain>
        <tissue evidence="4">Leaf</tissue>
    </source>
</reference>
<dbReference type="InterPro" id="IPR016089">
    <property type="entry name" value="Chalcone_isomerase_bundle_sf"/>
</dbReference>
<dbReference type="GO" id="GO:0009570">
    <property type="term" value="C:chloroplast stroma"/>
    <property type="evidence" value="ECO:0007669"/>
    <property type="project" value="TreeGrafter"/>
</dbReference>
<dbReference type="GO" id="GO:0005504">
    <property type="term" value="F:fatty acid binding"/>
    <property type="evidence" value="ECO:0007669"/>
    <property type="project" value="TreeGrafter"/>
</dbReference>
<dbReference type="OrthoDB" id="18193at2759"/>
<feature type="chain" id="PRO_5038363221" description="Chalcone isomerase domain-containing protein" evidence="2">
    <location>
        <begin position="17"/>
        <end position="303"/>
    </location>
</feature>
<dbReference type="PANTHER" id="PTHR47284">
    <property type="entry name" value="FATTY-ACID-BINDING PROTEIN 2"/>
    <property type="match status" value="1"/>
</dbReference>
<evidence type="ECO:0000256" key="1">
    <source>
        <dbReference type="ARBA" id="ARBA00007166"/>
    </source>
</evidence>
<dbReference type="PANTHER" id="PTHR47284:SF3">
    <property type="entry name" value="FATTY-ACID-BINDING PROTEIN 2"/>
    <property type="match status" value="1"/>
</dbReference>
<evidence type="ECO:0000256" key="2">
    <source>
        <dbReference type="SAM" id="SignalP"/>
    </source>
</evidence>
<dbReference type="Gene3D" id="3.50.70.10">
    <property type="match status" value="1"/>
</dbReference>
<proteinExistence type="inferred from homology"/>
<evidence type="ECO:0000259" key="3">
    <source>
        <dbReference type="Pfam" id="PF16035"/>
    </source>
</evidence>
<keyword evidence="5" id="KW-1185">Reference proteome</keyword>
<dbReference type="SUPFAM" id="SSF54626">
    <property type="entry name" value="Chalcone isomerase"/>
    <property type="match status" value="1"/>
</dbReference>
<evidence type="ECO:0000313" key="5">
    <source>
        <dbReference type="Proteomes" id="UP000886520"/>
    </source>
</evidence>
<dbReference type="InterPro" id="IPR036298">
    <property type="entry name" value="Chalcone_isomerase_sf"/>
</dbReference>
<comment type="similarity">
    <text evidence="1">Belongs to the chalcone isomerase family.</text>
</comment>
<feature type="signal peptide" evidence="2">
    <location>
        <begin position="1"/>
        <end position="16"/>
    </location>
</feature>
<keyword evidence="2" id="KW-0732">Signal</keyword>
<dbReference type="InterPro" id="IPR016088">
    <property type="entry name" value="Chalcone_isomerase_3-sand"/>
</dbReference>
<gene>
    <name evidence="4" type="ORF">GOP47_0016603</name>
</gene>
<dbReference type="Pfam" id="PF16035">
    <property type="entry name" value="Chalcone_2"/>
    <property type="match status" value="1"/>
</dbReference>
<name>A0A9D4ZAG1_ADICA</name>
<dbReference type="EMBL" id="JABFUD020000016">
    <property type="protein sequence ID" value="KAI5068258.1"/>
    <property type="molecule type" value="Genomic_DNA"/>
</dbReference>
<organism evidence="4 5">
    <name type="scientific">Adiantum capillus-veneris</name>
    <name type="common">Maidenhair fern</name>
    <dbReference type="NCBI Taxonomy" id="13818"/>
    <lineage>
        <taxon>Eukaryota</taxon>
        <taxon>Viridiplantae</taxon>
        <taxon>Streptophyta</taxon>
        <taxon>Embryophyta</taxon>
        <taxon>Tracheophyta</taxon>
        <taxon>Polypodiopsida</taxon>
        <taxon>Polypodiidae</taxon>
        <taxon>Polypodiales</taxon>
        <taxon>Pteridineae</taxon>
        <taxon>Pteridaceae</taxon>
        <taxon>Vittarioideae</taxon>
        <taxon>Adiantum</taxon>
    </lineage>
</organism>
<dbReference type="Proteomes" id="UP000886520">
    <property type="component" value="Chromosome 16"/>
</dbReference>